<proteinExistence type="predicted"/>
<evidence type="ECO:0000313" key="2">
    <source>
        <dbReference type="Proteomes" id="UP000068167"/>
    </source>
</evidence>
<dbReference type="AlphaFoldDB" id="A0A0K1S960"/>
<reference evidence="1 2" key="1">
    <citation type="journal article" date="2016" name="Stand. Genomic Sci.">
        <title>Complete genome sequence and genomic characterization of Microcystis panniformis FACHB 1757 by third-generation sequencing.</title>
        <authorList>
            <person name="Zhang J.Y."/>
            <person name="Guan R."/>
            <person name="Zhang H.J."/>
            <person name="Li H."/>
            <person name="Xiao P."/>
            <person name="Yu G.L."/>
            <person name="Du L."/>
            <person name="Cao D.M."/>
            <person name="Zhu B.C."/>
            <person name="Li R.H."/>
            <person name="Lu Z.H."/>
        </authorList>
    </citation>
    <scope>NUCLEOTIDE SEQUENCE [LARGE SCALE GENOMIC DNA]</scope>
    <source>
        <strain evidence="1 2">FACHB-1757</strain>
    </source>
</reference>
<protein>
    <submittedName>
        <fullName evidence="1">Uncharacterized protein</fullName>
    </submittedName>
</protein>
<dbReference type="Proteomes" id="UP000068167">
    <property type="component" value="Chromosome"/>
</dbReference>
<accession>A0A0K1S960</accession>
<name>A0A0K1S960_9CHRO</name>
<dbReference type="KEGG" id="mpk:VL20_5770"/>
<organism evidence="1 2">
    <name type="scientific">Microcystis panniformis FACHB-1757</name>
    <dbReference type="NCBI Taxonomy" id="1638788"/>
    <lineage>
        <taxon>Bacteria</taxon>
        <taxon>Bacillati</taxon>
        <taxon>Cyanobacteriota</taxon>
        <taxon>Cyanophyceae</taxon>
        <taxon>Oscillatoriophycideae</taxon>
        <taxon>Chroococcales</taxon>
        <taxon>Microcystaceae</taxon>
        <taxon>Microcystis</taxon>
    </lineage>
</organism>
<dbReference type="EMBL" id="CP011339">
    <property type="protein sequence ID" value="AKV70573.1"/>
    <property type="molecule type" value="Genomic_DNA"/>
</dbReference>
<sequence length="57" mass="6086">MTVEGAECGIKVYEDVRNVGYNAQLAKVSAITTTIKSLPSGFTLGKFQLPDYSSKAS</sequence>
<evidence type="ECO:0000313" key="1">
    <source>
        <dbReference type="EMBL" id="AKV70573.1"/>
    </source>
</evidence>
<keyword evidence="2" id="KW-1185">Reference proteome</keyword>
<gene>
    <name evidence="1" type="ORF">VL20_5770</name>
</gene>